<dbReference type="Gene3D" id="3.90.75.20">
    <property type="match status" value="1"/>
</dbReference>
<dbReference type="InterPro" id="IPR016177">
    <property type="entry name" value="DNA-bd_dom_sf"/>
</dbReference>
<sequence length="174" mass="20537">MRELTQERLKELLHYDPDTGVFTWTFRRGRVSTGQDAGTLTNGYIVVGIDGCSYRAQRLAWFYMHGSWPRKYIDHINRIKTDNGFINLREATSAENQRNVGIGKGNRSGFKGVFWEPERKKWKARVQFNKRKYTLGRFERINDAIIAYENFCQKYHGQFYSPQEINESVNGYYK</sequence>
<protein>
    <submittedName>
        <fullName evidence="2">AP2 domain</fullName>
    </submittedName>
</protein>
<dbReference type="SUPFAM" id="SSF54171">
    <property type="entry name" value="DNA-binding domain"/>
    <property type="match status" value="1"/>
</dbReference>
<dbReference type="Pfam" id="PF13392">
    <property type="entry name" value="HNH_3"/>
    <property type="match status" value="1"/>
</dbReference>
<evidence type="ECO:0000259" key="1">
    <source>
        <dbReference type="Pfam" id="PF13392"/>
    </source>
</evidence>
<dbReference type="SUPFAM" id="SSF54060">
    <property type="entry name" value="His-Me finger endonucleases"/>
    <property type="match status" value="1"/>
</dbReference>
<evidence type="ECO:0000313" key="3">
    <source>
        <dbReference type="Proteomes" id="UP000045840"/>
    </source>
</evidence>
<evidence type="ECO:0000313" key="2">
    <source>
        <dbReference type="EMBL" id="CNI81435.1"/>
    </source>
</evidence>
<feature type="domain" description="HNH nuclease" evidence="1">
    <location>
        <begin position="54"/>
        <end position="98"/>
    </location>
</feature>
<reference evidence="3" key="1">
    <citation type="submission" date="2015-03" db="EMBL/GenBank/DDBJ databases">
        <authorList>
            <consortium name="Pathogen Informatics"/>
        </authorList>
    </citation>
    <scope>NUCLEOTIDE SEQUENCE [LARGE SCALE GENOMIC DNA]</scope>
    <source>
        <strain evidence="3">A125KOH2</strain>
    </source>
</reference>
<dbReference type="AlphaFoldDB" id="A0A0T9RSF4"/>
<dbReference type="EMBL" id="CQAZ01000178">
    <property type="protein sequence ID" value="CNI81435.1"/>
    <property type="molecule type" value="Genomic_DNA"/>
</dbReference>
<accession>A0A0T9RSF4</accession>
<name>A0A0T9RSF4_9GAMM</name>
<dbReference type="InterPro" id="IPR003615">
    <property type="entry name" value="HNH_nuc"/>
</dbReference>
<dbReference type="RefSeq" id="WP_049615655.1">
    <property type="nucleotide sequence ID" value="NZ_CQAZ01000178.1"/>
</dbReference>
<gene>
    <name evidence="2" type="ORF">ERS008529_04923</name>
</gene>
<dbReference type="GO" id="GO:0003677">
    <property type="term" value="F:DNA binding"/>
    <property type="evidence" value="ECO:0007669"/>
    <property type="project" value="InterPro"/>
</dbReference>
<dbReference type="InterPro" id="IPR044925">
    <property type="entry name" value="His-Me_finger_sf"/>
</dbReference>
<organism evidence="2 3">
    <name type="scientific">Yersinia pekkanenii</name>
    <dbReference type="NCBI Taxonomy" id="1288385"/>
    <lineage>
        <taxon>Bacteria</taxon>
        <taxon>Pseudomonadati</taxon>
        <taxon>Pseudomonadota</taxon>
        <taxon>Gammaproteobacteria</taxon>
        <taxon>Enterobacterales</taxon>
        <taxon>Yersiniaceae</taxon>
        <taxon>Yersinia</taxon>
    </lineage>
</organism>
<dbReference type="Proteomes" id="UP000045840">
    <property type="component" value="Unassembled WGS sequence"/>
</dbReference>
<proteinExistence type="predicted"/>